<evidence type="ECO:0000313" key="9">
    <source>
        <dbReference type="Proteomes" id="UP000824681"/>
    </source>
</evidence>
<feature type="signal peptide" evidence="6">
    <location>
        <begin position="1"/>
        <end position="17"/>
    </location>
</feature>
<feature type="region of interest" description="Disordered" evidence="5">
    <location>
        <begin position="1"/>
        <end position="109"/>
    </location>
</feature>
<feature type="compositionally biased region" description="Low complexity" evidence="5">
    <location>
        <begin position="1"/>
        <end position="32"/>
    </location>
</feature>
<dbReference type="EMBL" id="CP068985">
    <property type="protein sequence ID" value="QYC44580.1"/>
    <property type="molecule type" value="Genomic_DNA"/>
</dbReference>
<evidence type="ECO:0000256" key="2">
    <source>
        <dbReference type="ARBA" id="ARBA00022670"/>
    </source>
</evidence>
<evidence type="ECO:0000256" key="1">
    <source>
        <dbReference type="ARBA" id="ARBA00007074"/>
    </source>
</evidence>
<evidence type="ECO:0000256" key="5">
    <source>
        <dbReference type="SAM" id="MobiDB-lite"/>
    </source>
</evidence>
<proteinExistence type="inferred from homology"/>
<feature type="compositionally biased region" description="Pro residues" evidence="5">
    <location>
        <begin position="33"/>
        <end position="59"/>
    </location>
</feature>
<accession>A0ABX8UAM3</accession>
<feature type="compositionally biased region" description="Polar residues" evidence="5">
    <location>
        <begin position="64"/>
        <end position="77"/>
    </location>
</feature>
<keyword evidence="3 8" id="KW-0378">Hydrolase</keyword>
<dbReference type="PANTHER" id="PTHR47359">
    <property type="entry name" value="PEPTIDOGLYCAN DL-ENDOPEPTIDASE CWLO"/>
    <property type="match status" value="1"/>
</dbReference>
<keyword evidence="4" id="KW-0788">Thiol protease</keyword>
<evidence type="ECO:0000256" key="3">
    <source>
        <dbReference type="ARBA" id="ARBA00022801"/>
    </source>
</evidence>
<dbReference type="EC" id="3.4.-.-" evidence="8"/>
<dbReference type="PANTHER" id="PTHR47359:SF3">
    <property type="entry name" value="NLP_P60 DOMAIN-CONTAINING PROTEIN-RELATED"/>
    <property type="match status" value="1"/>
</dbReference>
<dbReference type="InterPro" id="IPR051794">
    <property type="entry name" value="PG_Endopeptidase_C40"/>
</dbReference>
<feature type="chain" id="PRO_5046680840" evidence="6">
    <location>
        <begin position="18"/>
        <end position="253"/>
    </location>
</feature>
<dbReference type="Gene3D" id="3.90.1720.10">
    <property type="entry name" value="endopeptidase domain like (from Nostoc punctiforme)"/>
    <property type="match status" value="1"/>
</dbReference>
<protein>
    <submittedName>
        <fullName evidence="8">Murein DD-endopeptidase MepH</fullName>
        <ecNumber evidence="8">3.4.-.-</ecNumber>
    </submittedName>
</protein>
<dbReference type="SUPFAM" id="SSF54001">
    <property type="entry name" value="Cysteine proteinases"/>
    <property type="match status" value="1"/>
</dbReference>
<keyword evidence="9" id="KW-1185">Reference proteome</keyword>
<evidence type="ECO:0000259" key="7">
    <source>
        <dbReference type="PROSITE" id="PS51935"/>
    </source>
</evidence>
<evidence type="ECO:0000256" key="6">
    <source>
        <dbReference type="SAM" id="SignalP"/>
    </source>
</evidence>
<dbReference type="GO" id="GO:0016787">
    <property type="term" value="F:hydrolase activity"/>
    <property type="evidence" value="ECO:0007669"/>
    <property type="project" value="UniProtKB-KW"/>
</dbReference>
<comment type="similarity">
    <text evidence="1">Belongs to the peptidase C40 family.</text>
</comment>
<organism evidence="8 9">
    <name type="scientific">Nonomuraea coxensis DSM 45129</name>
    <dbReference type="NCBI Taxonomy" id="1122611"/>
    <lineage>
        <taxon>Bacteria</taxon>
        <taxon>Bacillati</taxon>
        <taxon>Actinomycetota</taxon>
        <taxon>Actinomycetes</taxon>
        <taxon>Streptosporangiales</taxon>
        <taxon>Streptosporangiaceae</taxon>
        <taxon>Nonomuraea</taxon>
    </lineage>
</organism>
<dbReference type="InterPro" id="IPR038765">
    <property type="entry name" value="Papain-like_cys_pep_sf"/>
</dbReference>
<dbReference type="Pfam" id="PF00877">
    <property type="entry name" value="NLPC_P60"/>
    <property type="match status" value="1"/>
</dbReference>
<sequence length="253" mass="26999">MAAGAAGVAVLASPAQASTPAPQPTPTQSDPAQPTPTQPDPAQPDPAQPTPTQPDPIQPDPAGGSSTAGGSDPSGASTPDRAPKNDTLDERALTTTLTGPELKKIRDRQSRPAWKIALRFAMKKRGIPYLWGGTGRGGYDCSGLMLRAYQKAGIQLPRVTTDQYAAYDKKVSWNNLKPGDLVFFSNLGHVGMISRPGYMVHAPRTGDVVKEEKLSSWRRSAFVGGVRPDRKGVREWAERRETPPPSMPVASVL</sequence>
<dbReference type="InterPro" id="IPR000064">
    <property type="entry name" value="NLP_P60_dom"/>
</dbReference>
<name>A0ABX8UAM3_9ACTN</name>
<feature type="domain" description="NlpC/P60" evidence="7">
    <location>
        <begin position="111"/>
        <end position="229"/>
    </location>
</feature>
<evidence type="ECO:0000313" key="8">
    <source>
        <dbReference type="EMBL" id="QYC44580.1"/>
    </source>
</evidence>
<evidence type="ECO:0000256" key="4">
    <source>
        <dbReference type="ARBA" id="ARBA00022807"/>
    </source>
</evidence>
<feature type="compositionally biased region" description="Basic and acidic residues" evidence="5">
    <location>
        <begin position="81"/>
        <end position="92"/>
    </location>
</feature>
<dbReference type="Proteomes" id="UP000824681">
    <property type="component" value="Chromosome"/>
</dbReference>
<reference evidence="8 9" key="1">
    <citation type="journal article" date="2021" name="ACS Chem. Biol.">
        <title>Genomic-Led Discovery of a Novel Glycopeptide Antibiotic by Nonomuraea coxensis DSM 45129.</title>
        <authorList>
            <person name="Yushchuk O."/>
            <person name="Vior N.M."/>
            <person name="Andreo-Vidal A."/>
            <person name="Berini F."/>
            <person name="Ruckert C."/>
            <person name="Busche T."/>
            <person name="Binda E."/>
            <person name="Kalinowski J."/>
            <person name="Truman A.W."/>
            <person name="Marinelli F."/>
        </authorList>
    </citation>
    <scope>NUCLEOTIDE SEQUENCE [LARGE SCALE GENOMIC DNA]</scope>
    <source>
        <strain evidence="8 9">DSM 45129</strain>
    </source>
</reference>
<dbReference type="PROSITE" id="PS51935">
    <property type="entry name" value="NLPC_P60"/>
    <property type="match status" value="1"/>
</dbReference>
<keyword evidence="6" id="KW-0732">Signal</keyword>
<dbReference type="RefSeq" id="WP_020543993.1">
    <property type="nucleotide sequence ID" value="NZ_CP068985.1"/>
</dbReference>
<gene>
    <name evidence="8" type="primary">mepH3</name>
    <name evidence="8" type="ORF">Nocox_35105</name>
</gene>
<keyword evidence="2" id="KW-0645">Protease</keyword>